<dbReference type="SUPFAM" id="SSF51338">
    <property type="entry name" value="Composite domain of metallo-dependent hydrolases"/>
    <property type="match status" value="1"/>
</dbReference>
<dbReference type="InterPro" id="IPR032466">
    <property type="entry name" value="Metal_Hydrolase"/>
</dbReference>
<dbReference type="GO" id="GO:0016812">
    <property type="term" value="F:hydrolase activity, acting on carbon-nitrogen (but not peptide) bonds, in cyclic amides"/>
    <property type="evidence" value="ECO:0007669"/>
    <property type="project" value="TreeGrafter"/>
</dbReference>
<dbReference type="EMBL" id="WMBE01000002">
    <property type="protein sequence ID" value="MDG0866660.1"/>
    <property type="molecule type" value="Genomic_DNA"/>
</dbReference>
<proteinExistence type="predicted"/>
<accession>A0AAJ6CTF1</accession>
<dbReference type="InterPro" id="IPR013108">
    <property type="entry name" value="Amidohydro_3"/>
</dbReference>
<dbReference type="InterPro" id="IPR050378">
    <property type="entry name" value="Metallo-dep_Hydrolases_sf"/>
</dbReference>
<dbReference type="EMBL" id="CP046147">
    <property type="protein sequence ID" value="WFG38089.1"/>
    <property type="molecule type" value="Genomic_DNA"/>
</dbReference>
<evidence type="ECO:0000313" key="4">
    <source>
        <dbReference type="Proteomes" id="UP001219901"/>
    </source>
</evidence>
<dbReference type="Gene3D" id="3.20.20.140">
    <property type="entry name" value="Metal-dependent hydrolases"/>
    <property type="match status" value="2"/>
</dbReference>
<sequence>MAFDVVIRGGRVIDGTGTAPIKADIGISGERITAVGDIPASASESAKTIDADGLHISPGFVDVHSHADAALLNDGQHASGIRQGVTTEIISPDGLTLAPLSPENYEMYRWYLSGILGWAPEGLDMSSIEASRKNYHRKTAPNVATFAGHGPIRLEAAGMNDVTLTGDKLEKAKNLLRESFEQGAVGFATGLSYYPNSWSDTDELCALMEVAGEYGKPMSIHLRNHNGDRAFGGGGVPEAIEVARRTGTKLHFEHYRTFVDSAGEVDKLMEPIDKAKAEGVDITLETYPYPVGSSFPQAFFPGYFHEGGPEAMLAILNDEDKRAELIERMSEISYTAPEGNVWTHIGAGGNQEFEGWLFDDLAKKWGVSVEEMMTRMMAETSLACGMRVAPPGNVRQWRKVEEDVMQLMARPDYMVGSDSIPVGGMPHPRAYGCFVRMVGRLRRRYNYPVEQVVQRMTQNPAERFGLTDRGVIAEGKFADLVIFDEQNINDRSSFEDPAVHPEGVPHVLVNGKLVVENEEVTGVMAGHAIP</sequence>
<name>A0AAJ6CTF1_9CHLR</name>
<dbReference type="RefSeq" id="WP_342824268.1">
    <property type="nucleotide sequence ID" value="NZ_CP046146.1"/>
</dbReference>
<reference evidence="4 5" key="1">
    <citation type="submission" date="2019-11" db="EMBL/GenBank/DDBJ databases">
        <authorList>
            <person name="Cho J.-C."/>
        </authorList>
    </citation>
    <scope>NUCLEOTIDE SEQUENCE [LARGE SCALE GENOMIC DNA]</scope>
    <source>
        <strain evidence="3 4">JH1073</strain>
        <strain evidence="2 5">JH702</strain>
    </source>
</reference>
<reference evidence="4" key="3">
    <citation type="submission" date="2023-06" db="EMBL/GenBank/DDBJ databases">
        <title>Pangenomics reveal diversification of enzyme families and niche specialization in globally abundant SAR202 bacteria.</title>
        <authorList>
            <person name="Saw J.H.W."/>
        </authorList>
    </citation>
    <scope>NUCLEOTIDE SEQUENCE [LARGE SCALE GENOMIC DNA]</scope>
    <source>
        <strain evidence="4">JH1073</strain>
    </source>
</reference>
<keyword evidence="4" id="KW-1185">Reference proteome</keyword>
<reference evidence="3" key="2">
    <citation type="journal article" date="2023" name="Nat. Commun.">
        <title>Cultivation of marine bacteria of the SAR202 clade.</title>
        <authorList>
            <person name="Lim Y."/>
            <person name="Seo J.H."/>
            <person name="Giovannoni S.J."/>
            <person name="Kang I."/>
            <person name="Cho J.C."/>
        </authorList>
    </citation>
    <scope>NUCLEOTIDE SEQUENCE</scope>
    <source>
        <strain evidence="3">JH1073</strain>
    </source>
</reference>
<evidence type="ECO:0000313" key="3">
    <source>
        <dbReference type="EMBL" id="WFG38089.1"/>
    </source>
</evidence>
<dbReference type="PANTHER" id="PTHR11647">
    <property type="entry name" value="HYDRANTOINASE/DIHYDROPYRIMIDINASE FAMILY MEMBER"/>
    <property type="match status" value="1"/>
</dbReference>
<dbReference type="PANTHER" id="PTHR11647:SF1">
    <property type="entry name" value="COLLAPSIN RESPONSE MEDIATOR PROTEIN"/>
    <property type="match status" value="1"/>
</dbReference>
<organism evidence="3 4">
    <name type="scientific">Candidatus Lucifugimonas marina</name>
    <dbReference type="NCBI Taxonomy" id="3038979"/>
    <lineage>
        <taxon>Bacteria</taxon>
        <taxon>Bacillati</taxon>
        <taxon>Chloroflexota</taxon>
        <taxon>Dehalococcoidia</taxon>
        <taxon>SAR202 cluster</taxon>
        <taxon>Candidatus Lucifugimonadales</taxon>
        <taxon>Candidatus Lucifugimonadaceae</taxon>
        <taxon>Candidatus Lucifugimonas</taxon>
    </lineage>
</organism>
<dbReference type="Proteomes" id="UP001321249">
    <property type="component" value="Unassembled WGS sequence"/>
</dbReference>
<evidence type="ECO:0000313" key="2">
    <source>
        <dbReference type="EMBL" id="MDG0866660.1"/>
    </source>
</evidence>
<evidence type="ECO:0000259" key="1">
    <source>
        <dbReference type="Pfam" id="PF07969"/>
    </source>
</evidence>
<protein>
    <submittedName>
        <fullName evidence="3">Amidohydrolase family protein</fullName>
    </submittedName>
</protein>
<dbReference type="GO" id="GO:0005829">
    <property type="term" value="C:cytosol"/>
    <property type="evidence" value="ECO:0007669"/>
    <property type="project" value="TreeGrafter"/>
</dbReference>
<dbReference type="AlphaFoldDB" id="A0AAJ6CTF1"/>
<dbReference type="Pfam" id="PF07969">
    <property type="entry name" value="Amidohydro_3"/>
    <property type="match status" value="2"/>
</dbReference>
<dbReference type="SUPFAM" id="SSF51556">
    <property type="entry name" value="Metallo-dependent hydrolases"/>
    <property type="match status" value="1"/>
</dbReference>
<dbReference type="InterPro" id="IPR011059">
    <property type="entry name" value="Metal-dep_hydrolase_composite"/>
</dbReference>
<evidence type="ECO:0000313" key="5">
    <source>
        <dbReference type="Proteomes" id="UP001321249"/>
    </source>
</evidence>
<dbReference type="Proteomes" id="UP001219901">
    <property type="component" value="Chromosome"/>
</dbReference>
<feature type="domain" description="Amidohydrolase 3" evidence="1">
    <location>
        <begin position="402"/>
        <end position="515"/>
    </location>
</feature>
<feature type="domain" description="Amidohydrolase 3" evidence="1">
    <location>
        <begin position="47"/>
        <end position="288"/>
    </location>
</feature>
<gene>
    <name evidence="2" type="ORF">GKO46_06160</name>
    <name evidence="3" type="ORF">GKO48_00155</name>
</gene>